<dbReference type="EMBL" id="QXFT01006612">
    <property type="protein sequence ID" value="KAE9268505.1"/>
    <property type="molecule type" value="Genomic_DNA"/>
</dbReference>
<organism evidence="1 2">
    <name type="scientific">Phytophthora rubi</name>
    <dbReference type="NCBI Taxonomy" id="129364"/>
    <lineage>
        <taxon>Eukaryota</taxon>
        <taxon>Sar</taxon>
        <taxon>Stramenopiles</taxon>
        <taxon>Oomycota</taxon>
        <taxon>Peronosporomycetes</taxon>
        <taxon>Peronosporales</taxon>
        <taxon>Peronosporaceae</taxon>
        <taxon>Phytophthora</taxon>
    </lineage>
</organism>
<protein>
    <submittedName>
        <fullName evidence="1">Uncharacterized protein</fullName>
    </submittedName>
</protein>
<gene>
    <name evidence="1" type="ORF">PR003_g31425</name>
</gene>
<dbReference type="AlphaFoldDB" id="A0A6A4B927"/>
<comment type="caution">
    <text evidence="1">The sequence shown here is derived from an EMBL/GenBank/DDBJ whole genome shotgun (WGS) entry which is preliminary data.</text>
</comment>
<sequence length="47" mass="5359">MGFVLSSIQMTINIIYPSTTGSLRPQWVIQHQTTRPSYKPRQGRLGL</sequence>
<dbReference type="Proteomes" id="UP000434957">
    <property type="component" value="Unassembled WGS sequence"/>
</dbReference>
<keyword evidence="2" id="KW-1185">Reference proteome</keyword>
<reference evidence="1 2" key="1">
    <citation type="submission" date="2018-08" db="EMBL/GenBank/DDBJ databases">
        <title>Genomic investigation of the strawberry pathogen Phytophthora fragariae indicates pathogenicity is determined by transcriptional variation in three key races.</title>
        <authorList>
            <person name="Adams T.M."/>
            <person name="Armitage A.D."/>
            <person name="Sobczyk M.K."/>
            <person name="Bates H.J."/>
            <person name="Dunwell J.M."/>
            <person name="Nellist C.F."/>
            <person name="Harrison R.J."/>
        </authorList>
    </citation>
    <scope>NUCLEOTIDE SEQUENCE [LARGE SCALE GENOMIC DNA]</scope>
    <source>
        <strain evidence="1 2">SCRP333</strain>
    </source>
</reference>
<evidence type="ECO:0000313" key="2">
    <source>
        <dbReference type="Proteomes" id="UP000434957"/>
    </source>
</evidence>
<name>A0A6A4B927_9STRA</name>
<proteinExistence type="predicted"/>
<accession>A0A6A4B927</accession>
<evidence type="ECO:0000313" key="1">
    <source>
        <dbReference type="EMBL" id="KAE9268505.1"/>
    </source>
</evidence>